<evidence type="ECO:0000313" key="3">
    <source>
        <dbReference type="Proteomes" id="UP000077623"/>
    </source>
</evidence>
<dbReference type="STRING" id="432608.A6V39_01235"/>
<keyword evidence="3" id="KW-1185">Reference proteome</keyword>
<evidence type="ECO:0000313" key="2">
    <source>
        <dbReference type="EMBL" id="OAL10677.1"/>
    </source>
</evidence>
<dbReference type="EMBL" id="LWUJ01000010">
    <property type="protein sequence ID" value="OAL10677.1"/>
    <property type="molecule type" value="Genomic_DNA"/>
</dbReference>
<comment type="caution">
    <text evidence="2">The sequence shown here is derived from an EMBL/GenBank/DDBJ whole genome shotgun (WGS) entry which is preliminary data.</text>
</comment>
<sequence>MKTSSLASIVAACLSAGGAMAGYIFLKPRSLEKYLEWQGLKLASITEDNLWKSIYDENKDNFNSDFSSTETDQWKVIKDYCTKAFKKTDYSSDIEKATKWCVDNVRTVRGQLIRQGKNVNDLMTEVDQFKTAAVVQGNENFWKLIGVDGKDLNDRANVYQTWCDSSLKEKPKDDLVGNVDTFCRKKPYSNFKDKLTHDGYVRLNDEEIKKKYDELKVEQLRENTGSNILEAIGGGPQNWIPNLGITKGNWKIERKKFEEQYKSYCGSGDVKKLFEKDGYPSKYSEYRGICSRPINPKK</sequence>
<dbReference type="AlphaFoldDB" id="A0A1A9QDX6"/>
<proteinExistence type="predicted"/>
<protein>
    <submittedName>
        <fullName evidence="2">Uncharacterized protein</fullName>
    </submittedName>
</protein>
<organism evidence="2 3">
    <name type="scientific">Candidatus Mycoplasma haematobovis</name>
    <dbReference type="NCBI Taxonomy" id="432608"/>
    <lineage>
        <taxon>Bacteria</taxon>
        <taxon>Bacillati</taxon>
        <taxon>Mycoplasmatota</taxon>
        <taxon>Mollicutes</taxon>
        <taxon>Mycoplasmataceae</taxon>
        <taxon>Mycoplasma</taxon>
    </lineage>
</organism>
<accession>A0A1A9QDX6</accession>
<evidence type="ECO:0000256" key="1">
    <source>
        <dbReference type="SAM" id="SignalP"/>
    </source>
</evidence>
<keyword evidence="1" id="KW-0732">Signal</keyword>
<dbReference type="Proteomes" id="UP000077623">
    <property type="component" value="Unassembled WGS sequence"/>
</dbReference>
<feature type="signal peptide" evidence="1">
    <location>
        <begin position="1"/>
        <end position="21"/>
    </location>
</feature>
<name>A0A1A9QDX6_9MOLU</name>
<dbReference type="RefSeq" id="WP_187149913.1">
    <property type="nucleotide sequence ID" value="NZ_LWUJ01000010.1"/>
</dbReference>
<gene>
    <name evidence="2" type="ORF">A6V39_01235</name>
</gene>
<reference evidence="3" key="1">
    <citation type="submission" date="2016-04" db="EMBL/GenBank/DDBJ databases">
        <authorList>
            <person name="Quiroz-Castaneda R.E."/>
            <person name="Martinez-Ocampo F."/>
        </authorList>
    </citation>
    <scope>NUCLEOTIDE SEQUENCE [LARGE SCALE GENOMIC DNA]</scope>
    <source>
        <strain evidence="3">INIFAP01</strain>
    </source>
</reference>
<feature type="chain" id="PRO_5008394697" evidence="1">
    <location>
        <begin position="22"/>
        <end position="298"/>
    </location>
</feature>